<evidence type="ECO:0000313" key="1">
    <source>
        <dbReference type="EMBL" id="SIO73336.1"/>
    </source>
</evidence>
<dbReference type="KEGG" id="bmic:BMR1_01G01905"/>
<gene>
    <name evidence="1" type="ORF">BMR1_01G01905</name>
</gene>
<protein>
    <submittedName>
        <fullName evidence="1">Uncharacterized protein</fullName>
    </submittedName>
</protein>
<dbReference type="OrthoDB" id="365254at2759"/>
<dbReference type="GeneID" id="24423453"/>
<evidence type="ECO:0000313" key="2">
    <source>
        <dbReference type="Proteomes" id="UP000002899"/>
    </source>
</evidence>
<name>A0A1N6LWU1_BABMR</name>
<accession>A0A1N6LWU1</accession>
<reference evidence="1 2" key="1">
    <citation type="journal article" date="2012" name="Nucleic Acids Res.">
        <title>Sequencing of the smallest Apicomplexan genome from the human pathogen Babesia microti.</title>
        <authorList>
            <person name="Cornillot E."/>
            <person name="Hadj-Kaddour K."/>
            <person name="Dassouli A."/>
            <person name="Noel B."/>
            <person name="Ranwez V."/>
            <person name="Vacherie B."/>
            <person name="Augagneur Y."/>
            <person name="Bres V."/>
            <person name="Duclos A."/>
            <person name="Randazzo S."/>
            <person name="Carcy B."/>
            <person name="Debierre-Grockiego F."/>
            <person name="Delbecq S."/>
            <person name="Moubri-Menage K."/>
            <person name="Shams-Eldin H."/>
            <person name="Usmani-Brown S."/>
            <person name="Bringaud F."/>
            <person name="Wincker P."/>
            <person name="Vivares C.P."/>
            <person name="Schwarz R.T."/>
            <person name="Schetters T.P."/>
            <person name="Krause P.J."/>
            <person name="Gorenflot A."/>
            <person name="Berry V."/>
            <person name="Barbe V."/>
            <person name="Ben Mamoun C."/>
        </authorList>
    </citation>
    <scope>NUCLEOTIDE SEQUENCE [LARGE SCALE GENOMIC DNA]</scope>
    <source>
        <strain evidence="1 2">RI</strain>
    </source>
</reference>
<dbReference type="RefSeq" id="XP_021337438.1">
    <property type="nucleotide sequence ID" value="XM_021482840.1"/>
</dbReference>
<reference evidence="1 2" key="2">
    <citation type="journal article" date="2013" name="PLoS ONE">
        <title>Whole genome mapping and re-organization of the nuclear and mitochondrial genomes of Babesia microti isolates.</title>
        <authorList>
            <person name="Cornillot E."/>
            <person name="Dassouli A."/>
            <person name="Garg A."/>
            <person name="Pachikara N."/>
            <person name="Randazzo S."/>
            <person name="Depoix D."/>
            <person name="Carcy B."/>
            <person name="Delbecq S."/>
            <person name="Frutos R."/>
            <person name="Silva J.C."/>
            <person name="Sutton R."/>
            <person name="Krause P.J."/>
            <person name="Mamoun C.B."/>
        </authorList>
    </citation>
    <scope>NUCLEOTIDE SEQUENCE [LARGE SCALE GENOMIC DNA]</scope>
    <source>
        <strain evidence="1 2">RI</strain>
    </source>
</reference>
<reference evidence="1 2" key="3">
    <citation type="journal article" date="2016" name="Sci. Rep.">
        <title>Genome-wide diversity and gene expression profiling of Babesia microti isolates identify polymorphic genes that mediate host-pathogen interactions.</title>
        <authorList>
            <person name="Silva J.C."/>
            <person name="Cornillot E."/>
            <person name="McCracken C."/>
            <person name="Usmani-Brown S."/>
            <person name="Dwivedi A."/>
            <person name="Ifeonu O.O."/>
            <person name="Crabtree J."/>
            <person name="Gotia H.T."/>
            <person name="Virji A.Z."/>
            <person name="Reynes C."/>
            <person name="Colinge J."/>
            <person name="Kumar V."/>
            <person name="Lawres L."/>
            <person name="Pazzi J.E."/>
            <person name="Pablo J.V."/>
            <person name="Hung C."/>
            <person name="Brancato J."/>
            <person name="Kumari P."/>
            <person name="Orvis J."/>
            <person name="Tretina K."/>
            <person name="Chibucos M."/>
            <person name="Ott S."/>
            <person name="Sadzewicz L."/>
            <person name="Sengamalay N."/>
            <person name="Shetty A.C."/>
            <person name="Su Q."/>
            <person name="Tallon L."/>
            <person name="Fraser C.M."/>
            <person name="Frutos R."/>
            <person name="Molina D.M."/>
            <person name="Krause P.J."/>
            <person name="Ben Mamoun C."/>
        </authorList>
    </citation>
    <scope>NUCLEOTIDE SEQUENCE [LARGE SCALE GENOMIC DNA]</scope>
    <source>
        <strain evidence="1 2">RI</strain>
    </source>
</reference>
<dbReference type="EMBL" id="FO082871">
    <property type="protein sequence ID" value="SIO73336.1"/>
    <property type="molecule type" value="Genomic_DNA"/>
</dbReference>
<keyword evidence="2" id="KW-1185">Reference proteome</keyword>
<dbReference type="Proteomes" id="UP000002899">
    <property type="component" value="Chromosome I"/>
</dbReference>
<proteinExistence type="predicted"/>
<dbReference type="VEuPathDB" id="PiroplasmaDB:BMR1_01G01905"/>
<dbReference type="AlphaFoldDB" id="A0A1N6LWU1"/>
<sequence>MGDKVGMHNAMEFHSKRAITSLFSILEACQIEASEGSLERTVVDNFQIKVLSDSIFHSLRSLYAIAWDLTQAQLLNSIQSISPTLLRHNQTLEAIVKGQRQ</sequence>
<organism evidence="1 2">
    <name type="scientific">Babesia microti (strain RI)</name>
    <dbReference type="NCBI Taxonomy" id="1133968"/>
    <lineage>
        <taxon>Eukaryota</taxon>
        <taxon>Sar</taxon>
        <taxon>Alveolata</taxon>
        <taxon>Apicomplexa</taxon>
        <taxon>Aconoidasida</taxon>
        <taxon>Piroplasmida</taxon>
        <taxon>Babesiidae</taxon>
        <taxon>Babesia</taxon>
    </lineage>
</organism>